<sequence>MSAARSDVPVTGGRAAFATAPVVAVMVGLAGLLTGLSQRYGFHRDELYFMVAGDHPAWGYVDQPPLTPLIVRAVTAVFGDPRRTADHLDARLRGDGPRGRAGGRRTGRGAPRANDRRVLRGGVCPGGRPHGLHGHVTARAWTTRSRTLRSRSAPARPSPGRRCGPACGTSTDGGRASSASPPTFSKTASPGTAYTRENSLTRLYSGCHGSATSPG</sequence>
<evidence type="ECO:0000256" key="1">
    <source>
        <dbReference type="SAM" id="MobiDB-lite"/>
    </source>
</evidence>
<evidence type="ECO:0000313" key="4">
    <source>
        <dbReference type="Proteomes" id="UP000198282"/>
    </source>
</evidence>
<feature type="compositionally biased region" description="Basic and acidic residues" evidence="1">
    <location>
        <begin position="88"/>
        <end position="98"/>
    </location>
</feature>
<dbReference type="AlphaFoldDB" id="A0A239HMN8"/>
<keyword evidence="2" id="KW-0812">Transmembrane</keyword>
<reference evidence="3 4" key="1">
    <citation type="submission" date="2017-06" db="EMBL/GenBank/DDBJ databases">
        <authorList>
            <person name="Kim H.J."/>
            <person name="Triplett B.A."/>
        </authorList>
    </citation>
    <scope>NUCLEOTIDE SEQUENCE [LARGE SCALE GENOMIC DNA]</scope>
    <source>
        <strain evidence="3 4">CGMCC 4.2132</strain>
    </source>
</reference>
<keyword evidence="2" id="KW-0472">Membrane</keyword>
<feature type="compositionally biased region" description="Low complexity" evidence="1">
    <location>
        <begin position="137"/>
        <end position="162"/>
    </location>
</feature>
<keyword evidence="4" id="KW-1185">Reference proteome</keyword>
<feature type="compositionally biased region" description="Polar residues" evidence="1">
    <location>
        <begin position="168"/>
        <end position="197"/>
    </location>
</feature>
<proteinExistence type="predicted"/>
<dbReference type="EMBL" id="FZOD01000017">
    <property type="protein sequence ID" value="SNS82617.1"/>
    <property type="molecule type" value="Genomic_DNA"/>
</dbReference>
<protein>
    <submittedName>
        <fullName evidence="3">Uncharacterized protein</fullName>
    </submittedName>
</protein>
<keyword evidence="2" id="KW-1133">Transmembrane helix</keyword>
<feature type="region of interest" description="Disordered" evidence="1">
    <location>
        <begin position="88"/>
        <end position="197"/>
    </location>
</feature>
<dbReference type="Proteomes" id="UP000198282">
    <property type="component" value="Unassembled WGS sequence"/>
</dbReference>
<evidence type="ECO:0000313" key="3">
    <source>
        <dbReference type="EMBL" id="SNS82617.1"/>
    </source>
</evidence>
<accession>A0A239HMN8</accession>
<evidence type="ECO:0000256" key="2">
    <source>
        <dbReference type="SAM" id="Phobius"/>
    </source>
</evidence>
<organism evidence="3 4">
    <name type="scientific">Streptosporangium subroseum</name>
    <dbReference type="NCBI Taxonomy" id="106412"/>
    <lineage>
        <taxon>Bacteria</taxon>
        <taxon>Bacillati</taxon>
        <taxon>Actinomycetota</taxon>
        <taxon>Actinomycetes</taxon>
        <taxon>Streptosporangiales</taxon>
        <taxon>Streptosporangiaceae</taxon>
        <taxon>Streptosporangium</taxon>
    </lineage>
</organism>
<name>A0A239HMN8_9ACTN</name>
<gene>
    <name evidence="3" type="ORF">SAMN05216276_101744</name>
</gene>
<feature type="transmembrane region" description="Helical" evidence="2">
    <location>
        <begin position="15"/>
        <end position="36"/>
    </location>
</feature>